<evidence type="ECO:0000259" key="9">
    <source>
        <dbReference type="PROSITE" id="PS50158"/>
    </source>
</evidence>
<dbReference type="Pfam" id="PF13696">
    <property type="entry name" value="zf-CCHC_2"/>
    <property type="match status" value="1"/>
</dbReference>
<dbReference type="Gene3D" id="3.10.20.90">
    <property type="entry name" value="Phosphatidylinositol 3-kinase Catalytic Subunit, Chain A, domain 1"/>
    <property type="match status" value="1"/>
</dbReference>
<feature type="compositionally biased region" description="Basic and acidic residues" evidence="7">
    <location>
        <begin position="475"/>
        <end position="491"/>
    </location>
</feature>
<feature type="compositionally biased region" description="Low complexity" evidence="7">
    <location>
        <begin position="460"/>
        <end position="471"/>
    </location>
</feature>
<dbReference type="HOGENOM" id="CLU_273119_0_0_1"/>
<dbReference type="AlphaFoldDB" id="A0A015L6T1"/>
<feature type="compositionally biased region" description="Basic and acidic residues" evidence="7">
    <location>
        <begin position="822"/>
        <end position="846"/>
    </location>
</feature>
<evidence type="ECO:0000259" key="10">
    <source>
        <dbReference type="PROSITE" id="PS51282"/>
    </source>
</evidence>
<feature type="compositionally biased region" description="Basic and acidic residues" evidence="7">
    <location>
        <begin position="1109"/>
        <end position="1120"/>
    </location>
</feature>
<proteinExistence type="predicted"/>
<feature type="compositionally biased region" description="Polar residues" evidence="7">
    <location>
        <begin position="696"/>
        <end position="705"/>
    </location>
</feature>
<dbReference type="SUPFAM" id="SSF57756">
    <property type="entry name" value="Retrovirus zinc finger-like domains"/>
    <property type="match status" value="1"/>
</dbReference>
<reference evidence="11 12" key="1">
    <citation type="submission" date="2014-02" db="EMBL/GenBank/DDBJ databases">
        <title>Single nucleus genome sequencing reveals high similarity among nuclei of an endomycorrhizal fungus.</title>
        <authorList>
            <person name="Lin K."/>
            <person name="Geurts R."/>
            <person name="Zhang Z."/>
            <person name="Limpens E."/>
            <person name="Saunders D.G."/>
            <person name="Mu D."/>
            <person name="Pang E."/>
            <person name="Cao H."/>
            <person name="Cha H."/>
            <person name="Lin T."/>
            <person name="Zhou Q."/>
            <person name="Shang Y."/>
            <person name="Li Y."/>
            <person name="Ivanov S."/>
            <person name="Sharma T."/>
            <person name="Velzen R.V."/>
            <person name="Ruijter N.D."/>
            <person name="Aanen D.K."/>
            <person name="Win J."/>
            <person name="Kamoun S."/>
            <person name="Bisseling T."/>
            <person name="Huang S."/>
        </authorList>
    </citation>
    <scope>NUCLEOTIDE SEQUENCE [LARGE SCALE GENOMIC DNA]</scope>
    <source>
        <strain evidence="12">DAOM197198w</strain>
    </source>
</reference>
<feature type="compositionally biased region" description="Basic residues" evidence="7">
    <location>
        <begin position="795"/>
        <end position="821"/>
    </location>
</feature>
<dbReference type="InterPro" id="IPR001841">
    <property type="entry name" value="Znf_RING"/>
</dbReference>
<evidence type="ECO:0000256" key="6">
    <source>
        <dbReference type="PROSITE-ProRule" id="PRU00047"/>
    </source>
</evidence>
<dbReference type="Proteomes" id="UP000022910">
    <property type="component" value="Unassembled WGS sequence"/>
</dbReference>
<feature type="domain" description="DWNN" evidence="10">
    <location>
        <begin position="4"/>
        <end position="76"/>
    </location>
</feature>
<keyword evidence="3 6" id="KW-0863">Zinc-finger</keyword>
<feature type="compositionally biased region" description="Low complexity" evidence="7">
    <location>
        <begin position="494"/>
        <end position="532"/>
    </location>
</feature>
<feature type="region of interest" description="Disordered" evidence="7">
    <location>
        <begin position="164"/>
        <end position="183"/>
    </location>
</feature>
<dbReference type="GO" id="GO:0008270">
    <property type="term" value="F:zinc ion binding"/>
    <property type="evidence" value="ECO:0007669"/>
    <property type="project" value="UniProtKB-KW"/>
</dbReference>
<feature type="compositionally biased region" description="Basic and acidic residues" evidence="7">
    <location>
        <begin position="757"/>
        <end position="785"/>
    </location>
</feature>
<evidence type="ECO:0000256" key="4">
    <source>
        <dbReference type="ARBA" id="ARBA00022833"/>
    </source>
</evidence>
<keyword evidence="12" id="KW-1185">Reference proteome</keyword>
<dbReference type="GO" id="GO:0005634">
    <property type="term" value="C:nucleus"/>
    <property type="evidence" value="ECO:0007669"/>
    <property type="project" value="UniProtKB-SubCell"/>
</dbReference>
<dbReference type="GO" id="GO:0006397">
    <property type="term" value="P:mRNA processing"/>
    <property type="evidence" value="ECO:0007669"/>
    <property type="project" value="InterPro"/>
</dbReference>
<evidence type="ECO:0000256" key="3">
    <source>
        <dbReference type="ARBA" id="ARBA00022771"/>
    </source>
</evidence>
<feature type="compositionally biased region" description="Polar residues" evidence="7">
    <location>
        <begin position="96"/>
        <end position="142"/>
    </location>
</feature>
<dbReference type="EMBL" id="JEMT01017367">
    <property type="protein sequence ID" value="EXX68251.1"/>
    <property type="molecule type" value="Genomic_DNA"/>
</dbReference>
<dbReference type="Pfam" id="PF08783">
    <property type="entry name" value="DWNN"/>
    <property type="match status" value="1"/>
</dbReference>
<dbReference type="Gene3D" id="3.30.40.10">
    <property type="entry name" value="Zinc/RING finger domain, C3HC4 (zinc finger)"/>
    <property type="match status" value="1"/>
</dbReference>
<dbReference type="PROSITE" id="PS50158">
    <property type="entry name" value="ZF_CCHC"/>
    <property type="match status" value="1"/>
</dbReference>
<comment type="subcellular location">
    <subcellularLocation>
        <location evidence="1">Nucleus</location>
    </subcellularLocation>
</comment>
<feature type="region of interest" description="Disordered" evidence="7">
    <location>
        <begin position="749"/>
        <end position="1180"/>
    </location>
</feature>
<feature type="compositionally biased region" description="Basic residues" evidence="7">
    <location>
        <begin position="1138"/>
        <end position="1159"/>
    </location>
</feature>
<feature type="compositionally biased region" description="Acidic residues" evidence="7">
    <location>
        <begin position="1032"/>
        <end position="1047"/>
    </location>
</feature>
<dbReference type="PROSITE" id="PS51282">
    <property type="entry name" value="DWNN"/>
    <property type="match status" value="1"/>
</dbReference>
<feature type="region of interest" description="Disordered" evidence="7">
    <location>
        <begin position="455"/>
        <end position="550"/>
    </location>
</feature>
<dbReference type="InterPro" id="IPR001878">
    <property type="entry name" value="Znf_CCHC"/>
</dbReference>
<dbReference type="PANTHER" id="PTHR15439">
    <property type="entry name" value="RETINOBLASTOMA-BINDING PROTEIN 6"/>
    <property type="match status" value="1"/>
</dbReference>
<dbReference type="InterPro" id="IPR036875">
    <property type="entry name" value="Znf_CCHC_sf"/>
</dbReference>
<evidence type="ECO:0000259" key="8">
    <source>
        <dbReference type="PROSITE" id="PS50089"/>
    </source>
</evidence>
<dbReference type="Gene3D" id="4.10.60.10">
    <property type="entry name" value="Zinc finger, CCHC-type"/>
    <property type="match status" value="1"/>
</dbReference>
<evidence type="ECO:0000256" key="7">
    <source>
        <dbReference type="SAM" id="MobiDB-lite"/>
    </source>
</evidence>
<feature type="compositionally biased region" description="Basic residues" evidence="7">
    <location>
        <begin position="1085"/>
        <end position="1108"/>
    </location>
</feature>
<gene>
    <name evidence="11" type="ORF">RirG_106880</name>
</gene>
<dbReference type="GO" id="GO:0006511">
    <property type="term" value="P:ubiquitin-dependent protein catabolic process"/>
    <property type="evidence" value="ECO:0007669"/>
    <property type="project" value="TreeGrafter"/>
</dbReference>
<dbReference type="GO" id="GO:0003676">
    <property type="term" value="F:nucleic acid binding"/>
    <property type="evidence" value="ECO:0007669"/>
    <property type="project" value="InterPro"/>
</dbReference>
<keyword evidence="2" id="KW-0479">Metal-binding</keyword>
<dbReference type="InterPro" id="IPR014891">
    <property type="entry name" value="DWNN_domain"/>
</dbReference>
<evidence type="ECO:0000256" key="5">
    <source>
        <dbReference type="ARBA" id="ARBA00023242"/>
    </source>
</evidence>
<dbReference type="InterPro" id="IPR033489">
    <property type="entry name" value="RBBP6"/>
</dbReference>
<evidence type="ECO:0000256" key="2">
    <source>
        <dbReference type="ARBA" id="ARBA00022723"/>
    </source>
</evidence>
<dbReference type="SUPFAM" id="SSF57850">
    <property type="entry name" value="RING/U-box"/>
    <property type="match status" value="1"/>
</dbReference>
<dbReference type="CDD" id="cd16620">
    <property type="entry name" value="vRING-HC-C4C4_RBBP6"/>
    <property type="match status" value="1"/>
</dbReference>
<dbReference type="PANTHER" id="PTHR15439:SF0">
    <property type="entry name" value="CELL DIVISION CYCLE AND APOPTOSIS REGULATOR PROTEIN 1-RELATED"/>
    <property type="match status" value="1"/>
</dbReference>
<evidence type="ECO:0000256" key="1">
    <source>
        <dbReference type="ARBA" id="ARBA00004123"/>
    </source>
</evidence>
<feature type="region of interest" description="Disordered" evidence="7">
    <location>
        <begin position="76"/>
        <end position="148"/>
    </location>
</feature>
<dbReference type="GO" id="GO:0016567">
    <property type="term" value="P:protein ubiquitination"/>
    <property type="evidence" value="ECO:0007669"/>
    <property type="project" value="InterPro"/>
</dbReference>
<feature type="domain" description="RING-type" evidence="8">
    <location>
        <begin position="295"/>
        <end position="340"/>
    </location>
</feature>
<keyword evidence="5" id="KW-0539">Nucleus</keyword>
<keyword evidence="4" id="KW-0862">Zinc</keyword>
<protein>
    <submittedName>
        <fullName evidence="11">Mpe1p</fullName>
    </submittedName>
</protein>
<feature type="domain" description="CCHC-type" evidence="9">
    <location>
        <begin position="199"/>
        <end position="213"/>
    </location>
</feature>
<dbReference type="STRING" id="1432141.A0A015L6T1"/>
<feature type="compositionally biased region" description="Gly residues" evidence="7">
    <location>
        <begin position="679"/>
        <end position="688"/>
    </location>
</feature>
<comment type="caution">
    <text evidence="11">The sequence shown here is derived from an EMBL/GenBank/DDBJ whole genome shotgun (WGS) entry which is preliminary data.</text>
</comment>
<dbReference type="GO" id="GO:0061630">
    <property type="term" value="F:ubiquitin protein ligase activity"/>
    <property type="evidence" value="ECO:0007669"/>
    <property type="project" value="InterPro"/>
</dbReference>
<dbReference type="SMART" id="SM00343">
    <property type="entry name" value="ZnF_C2HC"/>
    <property type="match status" value="1"/>
</dbReference>
<feature type="compositionally biased region" description="Basic and acidic residues" evidence="7">
    <location>
        <begin position="718"/>
        <end position="734"/>
    </location>
</feature>
<dbReference type="InterPro" id="IPR025829">
    <property type="entry name" value="Zn_knuckle_CX2CX3GHX4C"/>
</dbReference>
<feature type="region of interest" description="Disordered" evidence="7">
    <location>
        <begin position="370"/>
        <end position="402"/>
    </location>
</feature>
<evidence type="ECO:0000313" key="11">
    <source>
        <dbReference type="EMBL" id="EXX68251.1"/>
    </source>
</evidence>
<sequence length="1180" mass="136437">MSQIYYKFKSAKDYDNITFDGLGISVFDAKKEILVAKRLKGNDFDIVVSHAESGEDYQEDTALIPRNTPIVVRRVPTKPGKGTAHRYLEGAPTAPRNVTTGNRVNYGNVNGSMSKTFDSSKQHQTQTSRPSPVPTTNQTSGEEQTEEDRRIAAMFAQSSEFWEKTQEQMASKPALRRPNQPRPQVKQQIQKALPPNYVCYRCGQKGHWIQACPTNGDRSFDHMKVRKTTGIPRSFLQKVEQVPPGKGVLVTQDGNLVIAQANDAAWQKFHARQKSYVTTNEVLEDTFPVPHELQCMICARLLREAVITPCCQASFCDECIRTALINPEQEDQQFKCPHCRSPLLPDDLLPDKATREAVDNHLRDWARRRNEQIVPEGNGEDDAADNNININNNNNSNNDNDNVVEESTIEMPISTDSIEKEQRSTDLVINEQPLPVVKIEDKDKEFESADIQEDITEDGAQQTTATATSAQPPKVKAEPSAKVELPKKPTHDLPQVPSQQQSGSSQQAQAPQQSQQSSQFQPQQQLSRQQHQFPNANGKAFPQQNPTTAQQQATYGQFGYYNDYGFGYDQGQYWYDDAGYPQMNMNMMNAPGGYYDPSYFESGFYPAEPFPAQPQFMPPFRPPVYDDFWDNRPMIPPQGNFTPFGNNMGGSMGGAMQPFRGGGFRGGFLQRGGSFQNRGRGGGRGRGPGFFHEQRPFNSGRGNNNDFRRESSMGPSTSRRETSEREYREGESKYDDDRLVDDFGRDLARRKSSVSHHSLDKENDTRDKLSPSLISDRDRRDRDVIPDEDLEIRRREKARSNSRSRSKERRSSSRSHHRSSRRNREGSHRSRSPSRHDRMLYDERRKSSTSSRRRSRSREIKDDRRYVNDRRYYDDDRRYSVSERREERRESMSDRRSDRDRDRRESLSDRRDGRDDRRDSYNSSRYDSRRESISDRKDRRISMDEKKDEIRNQGLHNERYEMKARTRTPSPNRTLDDENGKNLYHSPQREFDVEMQDIRSSQVESIGQAYDDTERQSRQSRSESPKPIIDTVDTEEFQVPEDEDDNVIDVSTNDDLMEDDDIYQIKDDMPTTPPSPDKDHSSSSGKRRHSSSHKHRSNKYHRSSHHRRESLDKEDHERRSSMSKSRHNTYSKEDYHRSGSRKHKKHHSSRHHSSRHHNSRSKDGDGNRRRHHSRERDERR</sequence>
<name>A0A015L6T1_RHIIW</name>
<accession>A0A015L6T1</accession>
<feature type="region of interest" description="Disordered" evidence="7">
    <location>
        <begin position="667"/>
        <end position="734"/>
    </location>
</feature>
<organism evidence="11 12">
    <name type="scientific">Rhizophagus irregularis (strain DAOM 197198w)</name>
    <name type="common">Glomus intraradices</name>
    <dbReference type="NCBI Taxonomy" id="1432141"/>
    <lineage>
        <taxon>Eukaryota</taxon>
        <taxon>Fungi</taxon>
        <taxon>Fungi incertae sedis</taxon>
        <taxon>Mucoromycota</taxon>
        <taxon>Glomeromycotina</taxon>
        <taxon>Glomeromycetes</taxon>
        <taxon>Glomerales</taxon>
        <taxon>Glomeraceae</taxon>
        <taxon>Rhizophagus</taxon>
    </lineage>
</organism>
<dbReference type="PROSITE" id="PS50089">
    <property type="entry name" value="ZF_RING_2"/>
    <property type="match status" value="1"/>
</dbReference>
<feature type="compositionally biased region" description="Low complexity" evidence="7">
    <location>
        <begin position="385"/>
        <end position="401"/>
    </location>
</feature>
<feature type="compositionally biased region" description="Basic and acidic residues" evidence="7">
    <location>
        <begin position="857"/>
        <end position="964"/>
    </location>
</feature>
<dbReference type="SMART" id="SM01180">
    <property type="entry name" value="DWNN"/>
    <property type="match status" value="1"/>
</dbReference>
<dbReference type="OrthoDB" id="106784at2759"/>
<feature type="compositionally biased region" description="Basic and acidic residues" evidence="7">
    <location>
        <begin position="1012"/>
        <end position="1024"/>
    </location>
</feature>
<evidence type="ECO:0000313" key="12">
    <source>
        <dbReference type="Proteomes" id="UP000022910"/>
    </source>
</evidence>
<dbReference type="InterPro" id="IPR013083">
    <property type="entry name" value="Znf_RING/FYVE/PHD"/>
</dbReference>